<evidence type="ECO:0000313" key="3">
    <source>
        <dbReference type="EMBL" id="PMP61430.1"/>
    </source>
</evidence>
<dbReference type="Proteomes" id="UP000235731">
    <property type="component" value="Unassembled WGS sequence"/>
</dbReference>
<dbReference type="InterPro" id="IPR000825">
    <property type="entry name" value="SUF_FeS_clus_asmbl_SufBD_core"/>
</dbReference>
<name>A0A2N7PIF1_9BACT</name>
<sequence>MAEKKVDPKAFKSAKETRVVEDLSQLSPEERERLKLLGLDENIPHEGEFVQVDAKPILCRKKVEGLEVMPITQALKTFDKIGDYLWKVVSPEKDEFTRAVAEDLDDGYFIRVLPGYKLVYPVQTCLYIKSDKISQKVHNIVIVEEGAELNLITSCSVHPHINSALHIGISEFYIKKGGKLTFTMVHMWGEKIAVRPRTGIIVEEGGTYISTYVSLFPVNTIQTSPVCRLVGEDAKASFVSIIVNYPDSHLDIGGEVHLEAENTRTEIISRNVVYGGINIARGKIVAKAPKVKGHLECQGLMLSDEGLMMAIPELDSYYSDVELTHEAAVGKIAREEVEYLMARGLNEQEATSLIVKGFLSVKIDGLSPELQKQIDKTLELAKLGF</sequence>
<evidence type="ECO:0000256" key="1">
    <source>
        <dbReference type="ARBA" id="ARBA00043967"/>
    </source>
</evidence>
<dbReference type="InterPro" id="IPR055346">
    <property type="entry name" value="Fe-S_cluster_assembly_SufBD"/>
</dbReference>
<dbReference type="PANTHER" id="PTHR30508:SF1">
    <property type="entry name" value="UPF0051 PROTEIN ABCI8, CHLOROPLASTIC-RELATED"/>
    <property type="match status" value="1"/>
</dbReference>
<dbReference type="EMBL" id="PNIE01000083">
    <property type="protein sequence ID" value="PMP61430.1"/>
    <property type="molecule type" value="Genomic_DNA"/>
</dbReference>
<dbReference type="GO" id="GO:0016226">
    <property type="term" value="P:iron-sulfur cluster assembly"/>
    <property type="evidence" value="ECO:0007669"/>
    <property type="project" value="InterPro"/>
</dbReference>
<organism evidence="3 4">
    <name type="scientific">Caldimicrobium thiodismutans</name>
    <dbReference type="NCBI Taxonomy" id="1653476"/>
    <lineage>
        <taxon>Bacteria</taxon>
        <taxon>Pseudomonadati</taxon>
        <taxon>Thermodesulfobacteriota</taxon>
        <taxon>Thermodesulfobacteria</taxon>
        <taxon>Thermodesulfobacteriales</taxon>
        <taxon>Thermodesulfobacteriaceae</taxon>
        <taxon>Caldimicrobium</taxon>
    </lineage>
</organism>
<comment type="similarity">
    <text evidence="1">Belongs to the iron-sulfur cluster assembly SufBD family.</text>
</comment>
<gene>
    <name evidence="3" type="ORF">C0197_05665</name>
</gene>
<proteinExistence type="inferred from homology"/>
<dbReference type="AlphaFoldDB" id="A0A2N7PIF1"/>
<evidence type="ECO:0000313" key="4">
    <source>
        <dbReference type="Proteomes" id="UP000235731"/>
    </source>
</evidence>
<dbReference type="Pfam" id="PF01458">
    <property type="entry name" value="SUFBD_core"/>
    <property type="match status" value="1"/>
</dbReference>
<feature type="domain" description="SUF system FeS cluster assembly SufBD core" evidence="2">
    <location>
        <begin position="130"/>
        <end position="358"/>
    </location>
</feature>
<reference evidence="3 4" key="1">
    <citation type="submission" date="2018-01" db="EMBL/GenBank/DDBJ databases">
        <title>Metagenomic assembled genomes from two thermal pools in the Uzon Caldera, Kamchatka, Russia.</title>
        <authorList>
            <person name="Wilkins L."/>
            <person name="Ettinger C."/>
        </authorList>
    </citation>
    <scope>NUCLEOTIDE SEQUENCE [LARGE SCALE GENOMIC DNA]</scope>
    <source>
        <strain evidence="3">ZAV-15</strain>
    </source>
</reference>
<evidence type="ECO:0000259" key="2">
    <source>
        <dbReference type="Pfam" id="PF01458"/>
    </source>
</evidence>
<dbReference type="InterPro" id="IPR037284">
    <property type="entry name" value="SUF_FeS_clus_asmbl_SufBD_sf"/>
</dbReference>
<comment type="caution">
    <text evidence="3">The sequence shown here is derived from an EMBL/GenBank/DDBJ whole genome shotgun (WGS) entry which is preliminary data.</text>
</comment>
<protein>
    <recommendedName>
        <fullName evidence="2">SUF system FeS cluster assembly SufBD core domain-containing protein</fullName>
    </recommendedName>
</protein>
<accession>A0A2N7PIF1</accession>
<dbReference type="PANTHER" id="PTHR30508">
    <property type="entry name" value="FES CLUSTER ASSEMBLY PROTEIN SUF"/>
    <property type="match status" value="1"/>
</dbReference>
<dbReference type="SUPFAM" id="SSF101960">
    <property type="entry name" value="Stabilizer of iron transporter SufD"/>
    <property type="match status" value="1"/>
</dbReference>